<dbReference type="InterPro" id="IPR009395">
    <property type="entry name" value="BLOC1S1"/>
</dbReference>
<keyword evidence="4" id="KW-1185">Reference proteome</keyword>
<dbReference type="VEuPathDB" id="VectorBase:PPAI010433"/>
<protein>
    <recommendedName>
        <fullName evidence="2">Biogenesis of lysosome-related organelles complex 1 subunit 1</fullName>
    </recommendedName>
</protein>
<dbReference type="EMBL" id="AJVK01008121">
    <property type="status" value="NOT_ANNOTATED_CDS"/>
    <property type="molecule type" value="Genomic_DNA"/>
</dbReference>
<dbReference type="PANTHER" id="PTHR13073:SF0">
    <property type="entry name" value="BIOGENESIS OF LYSOSOME-RELATED ORGANELLES COMPLEX 1 SUBUNIT 1"/>
    <property type="match status" value="1"/>
</dbReference>
<proteinExistence type="inferred from homology"/>
<organism evidence="3 4">
    <name type="scientific">Phlebotomus papatasi</name>
    <name type="common">Sandfly</name>
    <dbReference type="NCBI Taxonomy" id="29031"/>
    <lineage>
        <taxon>Eukaryota</taxon>
        <taxon>Metazoa</taxon>
        <taxon>Ecdysozoa</taxon>
        <taxon>Arthropoda</taxon>
        <taxon>Hexapoda</taxon>
        <taxon>Insecta</taxon>
        <taxon>Pterygota</taxon>
        <taxon>Neoptera</taxon>
        <taxon>Endopterygota</taxon>
        <taxon>Diptera</taxon>
        <taxon>Nematocera</taxon>
        <taxon>Psychodoidea</taxon>
        <taxon>Psychodidae</taxon>
        <taxon>Phlebotomus</taxon>
        <taxon>Phlebotomus</taxon>
    </lineage>
</organism>
<evidence type="ECO:0000256" key="1">
    <source>
        <dbReference type="ARBA" id="ARBA00007133"/>
    </source>
</evidence>
<name>A0A1B0DPJ7_PHLPP</name>
<sequence length="267" mass="28982">MLSSMLKEHQGKQAARKEEQDLKRKAAIASSNELTQALVDHLNVGVAQAYLNQKKLDAEAKQLHVGATNFAKQTQQWLLLIEGFSSALKELGDVENWARSIENDLRSVTGALEIAYKKIHLSRTGINMVIHTQELLEAASELADQANMRATVKGSAKAALVCGAGAFIGGILGGPAGIAVGGTAGACTAAYMNRGKFRPVSQIIMHDMTRKQRQELVDHLRRAIQDIDAGDAMIAISLVMGNPNMQKAIMQTVVRYLTNQMHLQIVD</sequence>
<dbReference type="PANTHER" id="PTHR13073">
    <property type="entry name" value="BLOC-1 COMPLEX SUBUNIT 1"/>
    <property type="match status" value="1"/>
</dbReference>
<dbReference type="GO" id="GO:0016197">
    <property type="term" value="P:endosomal transport"/>
    <property type="evidence" value="ECO:0007669"/>
    <property type="project" value="TreeGrafter"/>
</dbReference>
<dbReference type="EMBL" id="AJVK01008120">
    <property type="status" value="NOT_ANNOTATED_CDS"/>
    <property type="molecule type" value="Genomic_DNA"/>
</dbReference>
<comment type="similarity">
    <text evidence="1">Belongs to the BLOC1S1 family.</text>
</comment>
<dbReference type="GO" id="GO:0031083">
    <property type="term" value="C:BLOC-1 complex"/>
    <property type="evidence" value="ECO:0007669"/>
    <property type="project" value="InterPro"/>
</dbReference>
<dbReference type="VEuPathDB" id="VectorBase:PPAPM1_006029"/>
<dbReference type="Pfam" id="PF20721">
    <property type="entry name" value="C19orf12"/>
    <property type="match status" value="1"/>
</dbReference>
<dbReference type="Pfam" id="PF06320">
    <property type="entry name" value="GCN5L1"/>
    <property type="match status" value="1"/>
</dbReference>
<dbReference type="AlphaFoldDB" id="A0A1B0DPJ7"/>
<dbReference type="Proteomes" id="UP000092462">
    <property type="component" value="Unassembled WGS sequence"/>
</dbReference>
<evidence type="ECO:0000256" key="2">
    <source>
        <dbReference type="ARBA" id="ARBA00019577"/>
    </source>
</evidence>
<evidence type="ECO:0000313" key="3">
    <source>
        <dbReference type="EnsemblMetazoa" id="PPAI010433-PA"/>
    </source>
</evidence>
<accession>A0A1B0DPJ7</accession>
<reference evidence="3" key="1">
    <citation type="submission" date="2022-08" db="UniProtKB">
        <authorList>
            <consortium name="EnsemblMetazoa"/>
        </authorList>
    </citation>
    <scope>IDENTIFICATION</scope>
    <source>
        <strain evidence="3">Israel</strain>
    </source>
</reference>
<dbReference type="EnsemblMetazoa" id="PPAI010433-RA">
    <property type="protein sequence ID" value="PPAI010433-PA"/>
    <property type="gene ID" value="PPAI010433"/>
</dbReference>
<dbReference type="VEuPathDB" id="VectorBase:PPAPM1_003095"/>
<dbReference type="InterPro" id="IPR033369">
    <property type="entry name" value="C19orf12"/>
</dbReference>
<evidence type="ECO:0000313" key="4">
    <source>
        <dbReference type="Proteomes" id="UP000092462"/>
    </source>
</evidence>